<feature type="transmembrane region" description="Helical" evidence="4">
    <location>
        <begin position="378"/>
        <end position="397"/>
    </location>
</feature>
<protein>
    <submittedName>
        <fullName evidence="5">Major facilitator superfamily permease</fullName>
    </submittedName>
</protein>
<evidence type="ECO:0000313" key="6">
    <source>
        <dbReference type="Proteomes" id="UP000196027"/>
    </source>
</evidence>
<proteinExistence type="predicted"/>
<feature type="transmembrane region" description="Helical" evidence="4">
    <location>
        <begin position="21"/>
        <end position="40"/>
    </location>
</feature>
<sequence>MPERGTMLKLLSTKKLPTNHPLTYLFLAFMTMTGLSYINFLPALVNALAGDIGFDEAEAGQIVALNSYGGLLGSTLAIFMVRKFRWEPAMFLSLMALALIDVITISTGASGPGHYHLMLGMRFLAGVSGGLSLGIGFAVLARLQNPDRAFGTLLFVQFIIGSIVIYGLPALEAQLNVYAVFYVMVSFVMFSLACLPFLPPLHLNKQTSQQQANTRTSFFSTSGTNTLLLMLAIITYQIAASAIWAYVGLIGLNANINNDDVSTYIATTGLLGLFGAMLPIISGKLFGRLYWVVSGVTLSVVSALVLSFYQLTPRLYIGAMSLLFFAWPAVQSYLLAVTAELDASGKLSTVAAVISSIGLATGPLISSGLLREGDFSPMLYSSAALFILCAILLYKPVKTQDQLLRPTIRNTNFSAATNHFDQCTHLSGEMTK</sequence>
<dbReference type="GO" id="GO:0022857">
    <property type="term" value="F:transmembrane transporter activity"/>
    <property type="evidence" value="ECO:0007669"/>
    <property type="project" value="InterPro"/>
</dbReference>
<organism evidence="5 6">
    <name type="scientific">Oleiphilus messinensis</name>
    <dbReference type="NCBI Taxonomy" id="141451"/>
    <lineage>
        <taxon>Bacteria</taxon>
        <taxon>Pseudomonadati</taxon>
        <taxon>Pseudomonadota</taxon>
        <taxon>Gammaproteobacteria</taxon>
        <taxon>Oceanospirillales</taxon>
        <taxon>Oleiphilaceae</taxon>
        <taxon>Oleiphilus</taxon>
    </lineage>
</organism>
<feature type="transmembrane region" description="Helical" evidence="4">
    <location>
        <begin position="123"/>
        <end position="143"/>
    </location>
</feature>
<feature type="transmembrane region" description="Helical" evidence="4">
    <location>
        <begin position="60"/>
        <end position="79"/>
    </location>
</feature>
<feature type="transmembrane region" description="Helical" evidence="4">
    <location>
        <begin position="227"/>
        <end position="249"/>
    </location>
</feature>
<keyword evidence="3 4" id="KW-0472">Membrane</keyword>
<evidence type="ECO:0000256" key="4">
    <source>
        <dbReference type="SAM" id="Phobius"/>
    </source>
</evidence>
<dbReference type="KEGG" id="ome:OLMES_2353"/>
<dbReference type="InterPro" id="IPR011701">
    <property type="entry name" value="MFS"/>
</dbReference>
<feature type="transmembrane region" description="Helical" evidence="4">
    <location>
        <begin position="289"/>
        <end position="309"/>
    </location>
</feature>
<dbReference type="Proteomes" id="UP000196027">
    <property type="component" value="Chromosome"/>
</dbReference>
<dbReference type="Pfam" id="PF07690">
    <property type="entry name" value="MFS_1"/>
    <property type="match status" value="1"/>
</dbReference>
<feature type="transmembrane region" description="Helical" evidence="4">
    <location>
        <begin position="347"/>
        <end position="366"/>
    </location>
</feature>
<name>A0A1Y0I9H8_9GAMM</name>
<keyword evidence="1 4" id="KW-0812">Transmembrane</keyword>
<dbReference type="EMBL" id="CP021425">
    <property type="protein sequence ID" value="ARU56416.1"/>
    <property type="molecule type" value="Genomic_DNA"/>
</dbReference>
<dbReference type="Gene3D" id="1.20.1250.20">
    <property type="entry name" value="MFS general substrate transporter like domains"/>
    <property type="match status" value="2"/>
</dbReference>
<accession>A0A1Y0I9H8</accession>
<feature type="transmembrane region" description="Helical" evidence="4">
    <location>
        <begin position="177"/>
        <end position="198"/>
    </location>
</feature>
<dbReference type="SUPFAM" id="SSF103473">
    <property type="entry name" value="MFS general substrate transporter"/>
    <property type="match status" value="1"/>
</dbReference>
<keyword evidence="2 4" id="KW-1133">Transmembrane helix</keyword>
<reference evidence="5 6" key="1">
    <citation type="submission" date="2017-05" db="EMBL/GenBank/DDBJ databases">
        <title>Genomic insights into alkan degradation activity of Oleiphilus messinensis.</title>
        <authorList>
            <person name="Kozyavkin S.A."/>
            <person name="Slesarev A.I."/>
            <person name="Golyshin P.N."/>
            <person name="Korzhenkov A."/>
            <person name="Golyshina O.N."/>
            <person name="Toshchakov S.V."/>
        </authorList>
    </citation>
    <scope>NUCLEOTIDE SEQUENCE [LARGE SCALE GENOMIC DNA]</scope>
    <source>
        <strain evidence="5 6">ME102</strain>
    </source>
</reference>
<keyword evidence="6" id="KW-1185">Reference proteome</keyword>
<feature type="transmembrane region" description="Helical" evidence="4">
    <location>
        <begin position="315"/>
        <end position="335"/>
    </location>
</feature>
<feature type="transmembrane region" description="Helical" evidence="4">
    <location>
        <begin position="91"/>
        <end position="111"/>
    </location>
</feature>
<dbReference type="InterPro" id="IPR036259">
    <property type="entry name" value="MFS_trans_sf"/>
</dbReference>
<feature type="transmembrane region" description="Helical" evidence="4">
    <location>
        <begin position="261"/>
        <end position="282"/>
    </location>
</feature>
<gene>
    <name evidence="5" type="ORF">OLMES_2353</name>
</gene>
<evidence type="ECO:0000256" key="1">
    <source>
        <dbReference type="ARBA" id="ARBA00022692"/>
    </source>
</evidence>
<feature type="transmembrane region" description="Helical" evidence="4">
    <location>
        <begin position="150"/>
        <end position="171"/>
    </location>
</feature>
<evidence type="ECO:0000313" key="5">
    <source>
        <dbReference type="EMBL" id="ARU56416.1"/>
    </source>
</evidence>
<evidence type="ECO:0000256" key="3">
    <source>
        <dbReference type="ARBA" id="ARBA00023136"/>
    </source>
</evidence>
<evidence type="ECO:0000256" key="2">
    <source>
        <dbReference type="ARBA" id="ARBA00022989"/>
    </source>
</evidence>
<dbReference type="AlphaFoldDB" id="A0A1Y0I9H8"/>